<evidence type="ECO:0000256" key="11">
    <source>
        <dbReference type="ARBA" id="ARBA00056792"/>
    </source>
</evidence>
<reference evidence="16 17" key="1">
    <citation type="journal article" date="2018" name="Nat. Ecol. Evol.">
        <title>Shark genomes provide insights into elasmobranch evolution and the origin of vertebrates.</title>
        <authorList>
            <person name="Hara Y"/>
            <person name="Yamaguchi K"/>
            <person name="Onimaru K"/>
            <person name="Kadota M"/>
            <person name="Koyanagi M"/>
            <person name="Keeley SD"/>
            <person name="Tatsumi K"/>
            <person name="Tanaka K"/>
            <person name="Motone F"/>
            <person name="Kageyama Y"/>
            <person name="Nozu R"/>
            <person name="Adachi N"/>
            <person name="Nishimura O"/>
            <person name="Nakagawa R"/>
            <person name="Tanegashima C"/>
            <person name="Kiyatake I"/>
            <person name="Matsumoto R"/>
            <person name="Murakumo K"/>
            <person name="Nishida K"/>
            <person name="Terakita A"/>
            <person name="Kuratani S"/>
            <person name="Sato K"/>
            <person name="Hyodo S Kuraku.S."/>
        </authorList>
    </citation>
    <scope>NUCLEOTIDE SEQUENCE [LARGE SCALE GENOMIC DNA]</scope>
</reference>
<name>A0A401RIH8_CHIPU</name>
<protein>
    <recommendedName>
        <fullName evidence="12">Ubiquitin carboxyl-terminal hydrolase</fullName>
        <ecNumber evidence="12">3.4.19.12</ecNumber>
    </recommendedName>
</protein>
<keyword evidence="3" id="KW-0132">Cell division</keyword>
<feature type="compositionally biased region" description="Basic and acidic residues" evidence="14">
    <location>
        <begin position="711"/>
        <end position="725"/>
    </location>
</feature>
<dbReference type="InterPro" id="IPR050164">
    <property type="entry name" value="Peptidase_C19"/>
</dbReference>
<keyword evidence="8 12" id="KW-0378">Hydrolase</keyword>
<dbReference type="InterPro" id="IPR018200">
    <property type="entry name" value="USP_CS"/>
</dbReference>
<dbReference type="GO" id="GO:0016579">
    <property type="term" value="P:protein deubiquitination"/>
    <property type="evidence" value="ECO:0007669"/>
    <property type="project" value="InterPro"/>
</dbReference>
<dbReference type="InterPro" id="IPR001394">
    <property type="entry name" value="Peptidase_C19_UCH"/>
</dbReference>
<dbReference type="STRING" id="137246.A0A401RIH8"/>
<dbReference type="GO" id="GO:0000082">
    <property type="term" value="P:G1/S transition of mitotic cell cycle"/>
    <property type="evidence" value="ECO:0007669"/>
    <property type="project" value="TreeGrafter"/>
</dbReference>
<evidence type="ECO:0000256" key="8">
    <source>
        <dbReference type="ARBA" id="ARBA00022801"/>
    </source>
</evidence>
<feature type="domain" description="USP" evidence="15">
    <location>
        <begin position="273"/>
        <end position="888"/>
    </location>
</feature>
<comment type="function">
    <text evidence="11">Deubiquitinase that antagonizes the anaphase-promoting complex (APC/C) during G1/S transition by mediating deubiquitination of APC/C target proteins, thereby promoting S phase entry. Specifically mediates deubiquitination of 'Lys-11'-linked polyubiquitin chains, a specific ubiquitin-linkage type mediated by the APC/C complex.</text>
</comment>
<dbReference type="SMART" id="SM00726">
    <property type="entry name" value="UIM"/>
    <property type="match status" value="5"/>
</dbReference>
<dbReference type="Gene3D" id="2.30.29.180">
    <property type="entry name" value="Ubiquitin carboxyl-terminal hydrolase 26/29/37, pleckstrin homology-like domain"/>
    <property type="match status" value="1"/>
</dbReference>
<feature type="region of interest" description="Disordered" evidence="14">
    <location>
        <begin position="711"/>
        <end position="731"/>
    </location>
</feature>
<feature type="compositionally biased region" description="Basic and acidic residues" evidence="14">
    <location>
        <begin position="662"/>
        <end position="671"/>
    </location>
</feature>
<dbReference type="PROSITE" id="PS50330">
    <property type="entry name" value="UIM"/>
    <property type="match status" value="2"/>
</dbReference>
<dbReference type="PROSITE" id="PS50235">
    <property type="entry name" value="USP_3"/>
    <property type="match status" value="1"/>
</dbReference>
<dbReference type="SUPFAM" id="SSF54001">
    <property type="entry name" value="Cysteine proteinases"/>
    <property type="match status" value="1"/>
</dbReference>
<evidence type="ECO:0000256" key="10">
    <source>
        <dbReference type="ARBA" id="ARBA00023306"/>
    </source>
</evidence>
<feature type="compositionally biased region" description="Polar residues" evidence="14">
    <location>
        <begin position="160"/>
        <end position="169"/>
    </location>
</feature>
<comment type="similarity">
    <text evidence="2 12">Belongs to the peptidase C19 family.</text>
</comment>
<dbReference type="GO" id="GO:0005829">
    <property type="term" value="C:cytosol"/>
    <property type="evidence" value="ECO:0007669"/>
    <property type="project" value="TreeGrafter"/>
</dbReference>
<dbReference type="GO" id="GO:0051301">
    <property type="term" value="P:cell division"/>
    <property type="evidence" value="ECO:0007669"/>
    <property type="project" value="UniProtKB-KW"/>
</dbReference>
<dbReference type="Pfam" id="PF02809">
    <property type="entry name" value="UIM"/>
    <property type="match status" value="4"/>
</dbReference>
<dbReference type="GO" id="GO:0006508">
    <property type="term" value="P:proteolysis"/>
    <property type="evidence" value="ECO:0007669"/>
    <property type="project" value="UniProtKB-KW"/>
</dbReference>
<feature type="region of interest" description="Disordered" evidence="14">
    <location>
        <begin position="662"/>
        <end position="682"/>
    </location>
</feature>
<feature type="region of interest" description="Disordered" evidence="14">
    <location>
        <begin position="896"/>
        <end position="917"/>
    </location>
</feature>
<dbReference type="Gene3D" id="3.90.70.10">
    <property type="entry name" value="Cysteine proteinases"/>
    <property type="match status" value="2"/>
</dbReference>
<dbReference type="FunFam" id="2.30.29.180:FF:000001">
    <property type="entry name" value="Ubiquitin carboxyl-terminal hydrolase 37"/>
    <property type="match status" value="1"/>
</dbReference>
<dbReference type="InterPro" id="IPR038093">
    <property type="entry name" value="USP37-like_PH_sf"/>
</dbReference>
<keyword evidence="6" id="KW-0498">Mitosis</keyword>
<dbReference type="PROSITE" id="PS00972">
    <property type="entry name" value="USP_1"/>
    <property type="match status" value="1"/>
</dbReference>
<comment type="caution">
    <text evidence="16">The sequence shown here is derived from an EMBL/GenBank/DDBJ whole genome shotgun (WGS) entry which is preliminary data.</text>
</comment>
<accession>A0A401RIH8</accession>
<dbReference type="InterPro" id="IPR028889">
    <property type="entry name" value="USP"/>
</dbReference>
<dbReference type="Pfam" id="PF00443">
    <property type="entry name" value="UCH"/>
    <property type="match status" value="1"/>
</dbReference>
<evidence type="ECO:0000256" key="6">
    <source>
        <dbReference type="ARBA" id="ARBA00022776"/>
    </source>
</evidence>
<dbReference type="CDD" id="cd02257">
    <property type="entry name" value="Peptidase_C19"/>
    <property type="match status" value="1"/>
</dbReference>
<evidence type="ECO:0000256" key="7">
    <source>
        <dbReference type="ARBA" id="ARBA00022786"/>
    </source>
</evidence>
<gene>
    <name evidence="16" type="ORF">chiPu_0020694</name>
</gene>
<keyword evidence="7 12" id="KW-0833">Ubl conjugation pathway</keyword>
<comment type="catalytic activity">
    <reaction evidence="1 12">
        <text>Thiol-dependent hydrolysis of ester, thioester, amide, peptide and isopeptide bonds formed by the C-terminal Gly of ubiquitin (a 76-residue protein attached to proteins as an intracellular targeting signal).</text>
        <dbReference type="EC" id="3.4.19.12"/>
    </reaction>
</comment>
<evidence type="ECO:0000256" key="14">
    <source>
        <dbReference type="SAM" id="MobiDB-lite"/>
    </source>
</evidence>
<dbReference type="InterPro" id="IPR003903">
    <property type="entry name" value="UIM_dom"/>
</dbReference>
<dbReference type="PANTHER" id="PTHR24006:SF915">
    <property type="entry name" value="UBIQUITIN CARBOXYL-TERMINAL HYDROLASE-RELATED"/>
    <property type="match status" value="1"/>
</dbReference>
<sequence length="917" mass="103655">MAPMKIYGQIRINSIQTGTTKWREGSFEIVEKDNKASLVVLFNSGGPAKTFQLSHNVKVVKISPSMKQQSRLLLTLQDKSSLIIDKAPSTDALNLKEYLENLNRAGVKSHQGSGNFGGNLGNRIPSKDSHRQRFNIENQRKRMLTPDLELTEDYPKENDSSSNNKVTGDTSRKFFSYREKQLSMKQAEESRSSGTMPLQSFYGSRASSKDYSAGNSFLDRSSLLGQVPSAKRNLGFLPQPIPQSVKKLRANQDYTGWNRPRVPHATQLPQPLQGFSNLGNTCYMNAILQSLFSLQSLATDLLKQGIPWKKIPANALLKRFAHLLIKKDNCSPEVKKELLKRVKNAISTTAERFSGYVQNDAHEFLSQCLDQLKEDMEKLNKTWKNELVTGEDSPAARGCHEAVAARVFTCPIVSNVEFEVLHTIGCKTCCESVTKREQFNDLSIDLPRRKKLLPPRSIQDSLDLFFRAEEIEYSCEKCNGKSAIVTHKFSRLPRVLILHLKRYSFNVQLSVNNKLGQQVIIPKYLTLAAHCTETTRQPFSLGWNTQSAISRPLKTSQSVNSTTSASTLGRKYCFRSAVVILDSDSEEEQVKRAMVVSRQLNEQVQREVQQEEEEMQLALKASKRESSRPASASALDSSFDSMSEDELLAAVLEISKRETRFSFGKAEEQEKPSSSPDTGFGDDEAQELLEQHESPEPDGPRAPVEMEPAEVMKDFDENKENKTPEDSQCEMDWMQQYDLDREREEQELQQALAQSLQEQEAREMKEDDDLKRATELSIQEFNNCIGDLMGSDEDSGNEEILDMDYSEVEAEELKRNAETGELAHSYRLISVVSHIGSSSSSGHYISDVYDIKKQTWLTYNDLEVSKTMEGTVQSDRDKSGYIFFYMHKEILEELAEEEEKCSQPTGLDSSRPVLQPL</sequence>
<feature type="coiled-coil region" evidence="13">
    <location>
        <begin position="734"/>
        <end position="761"/>
    </location>
</feature>
<dbReference type="PANTHER" id="PTHR24006">
    <property type="entry name" value="UBIQUITIN CARBOXYL-TERMINAL HYDROLASE"/>
    <property type="match status" value="1"/>
</dbReference>
<evidence type="ECO:0000256" key="9">
    <source>
        <dbReference type="ARBA" id="ARBA00022807"/>
    </source>
</evidence>
<evidence type="ECO:0000256" key="13">
    <source>
        <dbReference type="SAM" id="Coils"/>
    </source>
</evidence>
<keyword evidence="5" id="KW-0677">Repeat</keyword>
<evidence type="ECO:0000256" key="1">
    <source>
        <dbReference type="ARBA" id="ARBA00000707"/>
    </source>
</evidence>
<dbReference type="GO" id="GO:0004843">
    <property type="term" value="F:cysteine-type deubiquitinase activity"/>
    <property type="evidence" value="ECO:0007669"/>
    <property type="project" value="UniProtKB-UniRule"/>
</dbReference>
<keyword evidence="13" id="KW-0175">Coiled coil</keyword>
<dbReference type="FunFam" id="3.90.70.10:FF:000040">
    <property type="entry name" value="Ubiquitin carboxyl-terminal hydrolase 37"/>
    <property type="match status" value="1"/>
</dbReference>
<feature type="compositionally biased region" description="Low complexity" evidence="14">
    <location>
        <begin position="630"/>
        <end position="641"/>
    </location>
</feature>
<feature type="region of interest" description="Disordered" evidence="14">
    <location>
        <begin position="616"/>
        <end position="641"/>
    </location>
</feature>
<dbReference type="EC" id="3.4.19.12" evidence="12"/>
<dbReference type="InterPro" id="IPR038765">
    <property type="entry name" value="Papain-like_cys_pep_sf"/>
</dbReference>
<proteinExistence type="inferred from homology"/>
<dbReference type="OMA" id="CGEVVNK"/>
<dbReference type="PROSITE" id="PS00973">
    <property type="entry name" value="USP_2"/>
    <property type="match status" value="1"/>
</dbReference>
<evidence type="ECO:0000256" key="2">
    <source>
        <dbReference type="ARBA" id="ARBA00009085"/>
    </source>
</evidence>
<evidence type="ECO:0000256" key="12">
    <source>
        <dbReference type="RuleBase" id="RU366025"/>
    </source>
</evidence>
<dbReference type="AlphaFoldDB" id="A0A401RIH8"/>
<dbReference type="EMBL" id="BEZZ01002818">
    <property type="protein sequence ID" value="GCC17949.1"/>
    <property type="molecule type" value="Genomic_DNA"/>
</dbReference>
<evidence type="ECO:0000313" key="17">
    <source>
        <dbReference type="Proteomes" id="UP000287033"/>
    </source>
</evidence>
<evidence type="ECO:0000256" key="3">
    <source>
        <dbReference type="ARBA" id="ARBA00022618"/>
    </source>
</evidence>
<keyword evidence="17" id="KW-1185">Reference proteome</keyword>
<keyword evidence="4 12" id="KW-0645">Protease</keyword>
<keyword evidence="10" id="KW-0131">Cell cycle</keyword>
<feature type="region of interest" description="Disordered" evidence="14">
    <location>
        <begin position="135"/>
        <end position="170"/>
    </location>
</feature>
<evidence type="ECO:0000256" key="5">
    <source>
        <dbReference type="ARBA" id="ARBA00022737"/>
    </source>
</evidence>
<dbReference type="OrthoDB" id="289038at2759"/>
<dbReference type="FunFam" id="3.90.70.10:FF:000066">
    <property type="entry name" value="Ubiquitin carboxyl-terminal hydrolase 37"/>
    <property type="match status" value="1"/>
</dbReference>
<dbReference type="GO" id="GO:0005634">
    <property type="term" value="C:nucleus"/>
    <property type="evidence" value="ECO:0007669"/>
    <property type="project" value="TreeGrafter"/>
</dbReference>
<organism evidence="16 17">
    <name type="scientific">Chiloscyllium punctatum</name>
    <name type="common">Brownbanded bambooshark</name>
    <name type="synonym">Hemiscyllium punctatum</name>
    <dbReference type="NCBI Taxonomy" id="137246"/>
    <lineage>
        <taxon>Eukaryota</taxon>
        <taxon>Metazoa</taxon>
        <taxon>Chordata</taxon>
        <taxon>Craniata</taxon>
        <taxon>Vertebrata</taxon>
        <taxon>Chondrichthyes</taxon>
        <taxon>Elasmobranchii</taxon>
        <taxon>Galeomorphii</taxon>
        <taxon>Galeoidea</taxon>
        <taxon>Orectolobiformes</taxon>
        <taxon>Hemiscylliidae</taxon>
        <taxon>Chiloscyllium</taxon>
    </lineage>
</organism>
<evidence type="ECO:0000259" key="15">
    <source>
        <dbReference type="PROSITE" id="PS50235"/>
    </source>
</evidence>
<evidence type="ECO:0000313" key="16">
    <source>
        <dbReference type="EMBL" id="GCC17949.1"/>
    </source>
</evidence>
<dbReference type="Pfam" id="PF16674">
    <property type="entry name" value="UCH_N"/>
    <property type="match status" value="1"/>
</dbReference>
<keyword evidence="9 12" id="KW-0788">Thiol protease</keyword>
<evidence type="ECO:0000256" key="4">
    <source>
        <dbReference type="ARBA" id="ARBA00022670"/>
    </source>
</evidence>
<dbReference type="InterPro" id="IPR032069">
    <property type="entry name" value="USP37-like_PH"/>
</dbReference>
<dbReference type="Proteomes" id="UP000287033">
    <property type="component" value="Unassembled WGS sequence"/>
</dbReference>